<dbReference type="RefSeq" id="WP_285762363.1">
    <property type="nucleotide sequence ID" value="NZ_BSYJ01000001.1"/>
</dbReference>
<dbReference type="Proteomes" id="UP001224392">
    <property type="component" value="Unassembled WGS sequence"/>
</dbReference>
<feature type="domain" description="DUF306" evidence="2">
    <location>
        <begin position="40"/>
        <end position="149"/>
    </location>
</feature>
<dbReference type="Pfam" id="PF03724">
    <property type="entry name" value="META"/>
    <property type="match status" value="1"/>
</dbReference>
<protein>
    <recommendedName>
        <fullName evidence="2">DUF306 domain-containing protein</fullName>
    </recommendedName>
</protein>
<dbReference type="EMBL" id="BSYJ01000001">
    <property type="protein sequence ID" value="GMG85836.1"/>
    <property type="molecule type" value="Genomic_DNA"/>
</dbReference>
<name>A0ABQ6LUV7_9GAMM</name>
<evidence type="ECO:0000313" key="3">
    <source>
        <dbReference type="EMBL" id="GMG85836.1"/>
    </source>
</evidence>
<gene>
    <name evidence="3" type="ORF">MNKW57_01570</name>
</gene>
<dbReference type="PROSITE" id="PS51257">
    <property type="entry name" value="PROKAR_LIPOPROTEIN"/>
    <property type="match status" value="1"/>
</dbReference>
<keyword evidence="4" id="KW-1185">Reference proteome</keyword>
<sequence>MVNPRILILPLLAAWLGGCSTNGPADAFVNQLPGSNTEVCGQKWALDLLRVDGDAIKPEQPGSFTFLCNDEGLAMGKSGLNSYRGNLELTPSGQVLWNTDSFVSTKMAGPPQLMDQESAYLRALARTQEAYLKANGGRLVLRDASGNNYIEYIRSP</sequence>
<evidence type="ECO:0000256" key="1">
    <source>
        <dbReference type="SAM" id="SignalP"/>
    </source>
</evidence>
<feature type="signal peptide" evidence="1">
    <location>
        <begin position="1"/>
        <end position="27"/>
    </location>
</feature>
<evidence type="ECO:0000313" key="4">
    <source>
        <dbReference type="Proteomes" id="UP001224392"/>
    </source>
</evidence>
<dbReference type="InterPro" id="IPR038670">
    <property type="entry name" value="HslJ-like_sf"/>
</dbReference>
<evidence type="ECO:0000259" key="2">
    <source>
        <dbReference type="Pfam" id="PF03724"/>
    </source>
</evidence>
<comment type="caution">
    <text evidence="3">The sequence shown here is derived from an EMBL/GenBank/DDBJ whole genome shotgun (WGS) entry which is preliminary data.</text>
</comment>
<feature type="chain" id="PRO_5045945781" description="DUF306 domain-containing protein" evidence="1">
    <location>
        <begin position="28"/>
        <end position="156"/>
    </location>
</feature>
<dbReference type="Gene3D" id="2.40.128.270">
    <property type="match status" value="1"/>
</dbReference>
<accession>A0ABQ6LUV7</accession>
<proteinExistence type="predicted"/>
<dbReference type="InterPro" id="IPR005184">
    <property type="entry name" value="DUF306_Meta_HslJ"/>
</dbReference>
<reference evidence="3 4" key="1">
    <citation type="submission" date="2023-04" db="EMBL/GenBank/DDBJ databases">
        <title>Marinobulbifer ophiurae gen. nov., sp. Nov., isolate from tissue of brittle star Ophioplocus japonicus.</title>
        <authorList>
            <person name="Kawano K."/>
            <person name="Sawayama S."/>
            <person name="Nakagawa S."/>
        </authorList>
    </citation>
    <scope>NUCLEOTIDE SEQUENCE [LARGE SCALE GENOMIC DNA]</scope>
    <source>
        <strain evidence="3 4">NKW57</strain>
    </source>
</reference>
<organism evidence="3 4">
    <name type="scientific">Biformimicrobium ophioploci</name>
    <dbReference type="NCBI Taxonomy" id="3036711"/>
    <lineage>
        <taxon>Bacteria</taxon>
        <taxon>Pseudomonadati</taxon>
        <taxon>Pseudomonadota</taxon>
        <taxon>Gammaproteobacteria</taxon>
        <taxon>Cellvibrionales</taxon>
        <taxon>Microbulbiferaceae</taxon>
        <taxon>Biformimicrobium</taxon>
    </lineage>
</organism>
<keyword evidence="1" id="KW-0732">Signal</keyword>